<protein>
    <submittedName>
        <fullName evidence="4">(pine wood nematode) hypothetical protein</fullName>
    </submittedName>
</protein>
<organism evidence="6 8">
    <name type="scientific">Bursaphelenchus xylophilus</name>
    <name type="common">Pinewood nematode worm</name>
    <name type="synonym">Aphelenchoides xylophilus</name>
    <dbReference type="NCBI Taxonomy" id="6326"/>
    <lineage>
        <taxon>Eukaryota</taxon>
        <taxon>Metazoa</taxon>
        <taxon>Ecdysozoa</taxon>
        <taxon>Nematoda</taxon>
        <taxon>Chromadorea</taxon>
        <taxon>Rhabditida</taxon>
        <taxon>Tylenchina</taxon>
        <taxon>Tylenchomorpha</taxon>
        <taxon>Aphelenchoidea</taxon>
        <taxon>Aphelenchoididae</taxon>
        <taxon>Bursaphelenchus</taxon>
    </lineage>
</organism>
<keyword evidence="2" id="KW-0812">Transmembrane</keyword>
<feature type="chain" id="PRO_5035360031" evidence="3">
    <location>
        <begin position="20"/>
        <end position="688"/>
    </location>
</feature>
<dbReference type="InterPro" id="IPR006954">
    <property type="entry name" value="Mlt-10-like"/>
</dbReference>
<feature type="region of interest" description="Disordered" evidence="1">
    <location>
        <begin position="144"/>
        <end position="167"/>
    </location>
</feature>
<evidence type="ECO:0000256" key="2">
    <source>
        <dbReference type="SAM" id="Phobius"/>
    </source>
</evidence>
<feature type="transmembrane region" description="Helical" evidence="2">
    <location>
        <begin position="530"/>
        <end position="555"/>
    </location>
</feature>
<evidence type="ECO:0000313" key="6">
    <source>
        <dbReference type="Proteomes" id="UP000095284"/>
    </source>
</evidence>
<feature type="transmembrane region" description="Helical" evidence="2">
    <location>
        <begin position="669"/>
        <end position="687"/>
    </location>
</feature>
<reference evidence="8" key="1">
    <citation type="submission" date="2016-11" db="UniProtKB">
        <authorList>
            <consortium name="WormBaseParasite"/>
        </authorList>
    </citation>
    <scope>IDENTIFICATION</scope>
</reference>
<evidence type="ECO:0000313" key="8">
    <source>
        <dbReference type="WBParaSite" id="BXY_1149100.1"/>
    </source>
</evidence>
<dbReference type="WBParaSite" id="BXY_1149100.1">
    <property type="protein sequence ID" value="BXY_1149100.1"/>
    <property type="gene ID" value="BXY_1149100"/>
</dbReference>
<dbReference type="eggNOG" id="ENOG502SC9C">
    <property type="taxonomic scope" value="Eukaryota"/>
</dbReference>
<name>A0A1I7SEN2_BURXY</name>
<keyword evidence="2" id="KW-1133">Transmembrane helix</keyword>
<proteinExistence type="predicted"/>
<evidence type="ECO:0000256" key="1">
    <source>
        <dbReference type="SAM" id="MobiDB-lite"/>
    </source>
</evidence>
<keyword evidence="3" id="KW-0732">Signal</keyword>
<dbReference type="PANTHER" id="PTHR21523:SF37">
    <property type="entry name" value="MLT-TEN (MLT-10) RELATED"/>
    <property type="match status" value="1"/>
</dbReference>
<dbReference type="OrthoDB" id="5917548at2759"/>
<feature type="compositionally biased region" description="Polar residues" evidence="1">
    <location>
        <begin position="153"/>
        <end position="167"/>
    </location>
</feature>
<sequence>MRPLLGSTIFFWTACLSAAEQGQKPFVPNLDLEIKKGPNEKFYQAQITDADYLQMYNKWVDTGLSSLFSAVAQKKLKRQRRSTAKKFGKCSSEATTITKHAKCLSKLLKNEMQPEVISKPKKGARLEKYRSKTAELGWDGGFRTRTERRQRSPKVTQTNSYRLSSNRGQLTPLGSIAKVLLETVKNAKNKTEVPGWQDTVSKLRKNGDKRKRYKKLIEDDSEENMNQMALRGLKEKMLGADGKQTVEDVDLEELMKDPQKLKEFVNAHKKKRKPEERVVDTIRDAMKLVYSIAGKDTTNFDNRTLKLVSPRFLGVVPEEAQDDEINLISPSLFSLHNEGVGVENLTSLPNLLKHAGLQDQQIWLDVIMEAAGVNEEAEKLDGEIKEYEITQTRNLMTNVSSMIDEHGTPLYATKENITELGGDVAPVELFEKLHLSYTKDQLREMNSTGYAVLNNDQLQLLYGEHSPMNNSKALEKFKNLTEDEIHHHMHNNIHEMAEMKKFEVKQRDIVLSPVSFFPVIAMPATASQAFVLSPIIFTPLILSPSVFGAVVLSPWMFVPLVLSPRVLGALVLSPFIFAPIILTPLAVHPAILSPGVFNPLVLSPLVLVPFILSPQVFTPLILSPLCLSPLILNPMVGSPLVLSPFVLSPIIASPMALGALVLSPYALSPVIWSPLIAFAAILSPSWLS</sequence>
<evidence type="ECO:0000313" key="5">
    <source>
        <dbReference type="EMBL" id="CAG9092908.1"/>
    </source>
</evidence>
<evidence type="ECO:0000313" key="4">
    <source>
        <dbReference type="EMBL" id="CAD5213616.1"/>
    </source>
</evidence>
<feature type="signal peptide" evidence="3">
    <location>
        <begin position="1"/>
        <end position="19"/>
    </location>
</feature>
<dbReference type="PANTHER" id="PTHR21523">
    <property type="match status" value="1"/>
</dbReference>
<dbReference type="Pfam" id="PF04870">
    <property type="entry name" value="Moulting_cycle"/>
    <property type="match status" value="1"/>
</dbReference>
<feature type="transmembrane region" description="Helical" evidence="2">
    <location>
        <begin position="640"/>
        <end position="663"/>
    </location>
</feature>
<dbReference type="Proteomes" id="UP000582659">
    <property type="component" value="Unassembled WGS sequence"/>
</dbReference>
<dbReference type="PROSITE" id="PS51257">
    <property type="entry name" value="PROKAR_LIPOPROTEIN"/>
    <property type="match status" value="1"/>
</dbReference>
<evidence type="ECO:0000256" key="3">
    <source>
        <dbReference type="SAM" id="SignalP"/>
    </source>
</evidence>
<dbReference type="Proteomes" id="UP000659654">
    <property type="component" value="Unassembled WGS sequence"/>
</dbReference>
<dbReference type="AlphaFoldDB" id="A0A1I7SEN2"/>
<feature type="transmembrane region" description="Helical" evidence="2">
    <location>
        <begin position="567"/>
        <end position="587"/>
    </location>
</feature>
<accession>A0A1I7SEN2</accession>
<dbReference type="EMBL" id="CAJFCV020000002">
    <property type="protein sequence ID" value="CAG9092908.1"/>
    <property type="molecule type" value="Genomic_DNA"/>
</dbReference>
<reference evidence="5" key="2">
    <citation type="submission" date="2020-08" db="EMBL/GenBank/DDBJ databases">
        <authorList>
            <person name="Kikuchi T."/>
        </authorList>
    </citation>
    <scope>NUCLEOTIDE SEQUENCE</scope>
    <source>
        <strain evidence="4">Ka4C1</strain>
    </source>
</reference>
<dbReference type="EMBL" id="CAJFDI010000002">
    <property type="protein sequence ID" value="CAD5213616.1"/>
    <property type="molecule type" value="Genomic_DNA"/>
</dbReference>
<keyword evidence="7" id="KW-1185">Reference proteome</keyword>
<keyword evidence="2" id="KW-0472">Membrane</keyword>
<evidence type="ECO:0000313" key="7">
    <source>
        <dbReference type="Proteomes" id="UP000659654"/>
    </source>
</evidence>
<dbReference type="Proteomes" id="UP000095284">
    <property type="component" value="Unplaced"/>
</dbReference>
<gene>
    <name evidence="4" type="ORF">BXYJ_LOCUS3119</name>
</gene>
<feature type="transmembrane region" description="Helical" evidence="2">
    <location>
        <begin position="607"/>
        <end position="628"/>
    </location>
</feature>